<evidence type="ECO:0000313" key="2">
    <source>
        <dbReference type="Proteomes" id="UP000887013"/>
    </source>
</evidence>
<dbReference type="EMBL" id="BMAW01057849">
    <property type="protein sequence ID" value="GFT13289.1"/>
    <property type="molecule type" value="Genomic_DNA"/>
</dbReference>
<gene>
    <name evidence="1" type="ORF">NPIL_624701</name>
</gene>
<dbReference type="Proteomes" id="UP000887013">
    <property type="component" value="Unassembled WGS sequence"/>
</dbReference>
<sequence>MVSWPYDFANFSTYQIHSQLGQTEMGYLSSMSFQHVIETFISSLKHGTTMSSTTSEINHQNIICLIEFLIFVISRGVFLISHSTESLRNVMEYMISVVDMNFRILQSSLGRVSGMQGLCLNPPARGISMTLKKCLVNVTIDRYQKSIREIVLQHYLKQYRNYTQEPM</sequence>
<dbReference type="AlphaFoldDB" id="A0A8X6TIY6"/>
<comment type="caution">
    <text evidence="1">The sequence shown here is derived from an EMBL/GenBank/DDBJ whole genome shotgun (WGS) entry which is preliminary data.</text>
</comment>
<protein>
    <submittedName>
        <fullName evidence="1">Uncharacterized protein</fullName>
    </submittedName>
</protein>
<name>A0A8X6TIY6_NEPPI</name>
<accession>A0A8X6TIY6</accession>
<keyword evidence="2" id="KW-1185">Reference proteome</keyword>
<organism evidence="1 2">
    <name type="scientific">Nephila pilipes</name>
    <name type="common">Giant wood spider</name>
    <name type="synonym">Nephila maculata</name>
    <dbReference type="NCBI Taxonomy" id="299642"/>
    <lineage>
        <taxon>Eukaryota</taxon>
        <taxon>Metazoa</taxon>
        <taxon>Ecdysozoa</taxon>
        <taxon>Arthropoda</taxon>
        <taxon>Chelicerata</taxon>
        <taxon>Arachnida</taxon>
        <taxon>Araneae</taxon>
        <taxon>Araneomorphae</taxon>
        <taxon>Entelegynae</taxon>
        <taxon>Araneoidea</taxon>
        <taxon>Nephilidae</taxon>
        <taxon>Nephila</taxon>
    </lineage>
</organism>
<reference evidence="1" key="1">
    <citation type="submission" date="2020-08" db="EMBL/GenBank/DDBJ databases">
        <title>Multicomponent nature underlies the extraordinary mechanical properties of spider dragline silk.</title>
        <authorList>
            <person name="Kono N."/>
            <person name="Nakamura H."/>
            <person name="Mori M."/>
            <person name="Yoshida Y."/>
            <person name="Ohtoshi R."/>
            <person name="Malay A.D."/>
            <person name="Moran D.A.P."/>
            <person name="Tomita M."/>
            <person name="Numata K."/>
            <person name="Arakawa K."/>
        </authorList>
    </citation>
    <scope>NUCLEOTIDE SEQUENCE</scope>
</reference>
<proteinExistence type="predicted"/>
<evidence type="ECO:0000313" key="1">
    <source>
        <dbReference type="EMBL" id="GFT13289.1"/>
    </source>
</evidence>